<dbReference type="AlphaFoldDB" id="A0A2T5IT87"/>
<name>A0A2T5IT87_9GAMM</name>
<evidence type="ECO:0000313" key="2">
    <source>
        <dbReference type="EMBL" id="PTQ87072.1"/>
    </source>
</evidence>
<dbReference type="OrthoDB" id="8435646at2"/>
<dbReference type="InterPro" id="IPR035897">
    <property type="entry name" value="Toll_tir_struct_dom_sf"/>
</dbReference>
<feature type="domain" description="TIR" evidence="1">
    <location>
        <begin position="1"/>
        <end position="133"/>
    </location>
</feature>
<dbReference type="EMBL" id="QAON01000025">
    <property type="protein sequence ID" value="PTQ87072.1"/>
    <property type="molecule type" value="Genomic_DNA"/>
</dbReference>
<dbReference type="SMART" id="SM00255">
    <property type="entry name" value="TIR"/>
    <property type="match status" value="1"/>
</dbReference>
<dbReference type="Proteomes" id="UP000244223">
    <property type="component" value="Unassembled WGS sequence"/>
</dbReference>
<gene>
    <name evidence="2" type="ORF">C8N29_12517</name>
</gene>
<reference evidence="2 3" key="1">
    <citation type="submission" date="2018-04" db="EMBL/GenBank/DDBJ databases">
        <title>Genomic Encyclopedia of Archaeal and Bacterial Type Strains, Phase II (KMG-II): from individual species to whole genera.</title>
        <authorList>
            <person name="Goeker M."/>
        </authorList>
    </citation>
    <scope>NUCLEOTIDE SEQUENCE [LARGE SCALE GENOMIC DNA]</scope>
    <source>
        <strain evidence="2 3">DSM 5822</strain>
    </source>
</reference>
<comment type="caution">
    <text evidence="2">The sequence shown here is derived from an EMBL/GenBank/DDBJ whole genome shotgun (WGS) entry which is preliminary data.</text>
</comment>
<evidence type="ECO:0000313" key="3">
    <source>
        <dbReference type="Proteomes" id="UP000244223"/>
    </source>
</evidence>
<dbReference type="Gene3D" id="3.40.50.10140">
    <property type="entry name" value="Toll/interleukin-1 receptor homology (TIR) domain"/>
    <property type="match status" value="1"/>
</dbReference>
<proteinExistence type="predicted"/>
<dbReference type="InterPro" id="IPR000157">
    <property type="entry name" value="TIR_dom"/>
</dbReference>
<dbReference type="SUPFAM" id="SSF52200">
    <property type="entry name" value="Toll/Interleukin receptor TIR domain"/>
    <property type="match status" value="1"/>
</dbReference>
<dbReference type="Pfam" id="PF13676">
    <property type="entry name" value="TIR_2"/>
    <property type="match status" value="1"/>
</dbReference>
<accession>A0A2T5IT87</accession>
<protein>
    <submittedName>
        <fullName evidence="2">TIR domain-containing protein</fullName>
    </submittedName>
</protein>
<sequence>MSSVFLSHSHTDKPFARKLAAGLRAAGHVVWIDEAEINIGDSLVAKIREGLDQVDFVAAILSEASISSEWVSRELDIASNREIDEKRVVVLPLLVQKVALPGFLKGKFYADFTVEEKYEEQLALVVRALGPAQTVPQISASELEKLREELNMAKEAIRLHGNEIEAHRRIALKGKSEKLVEAIRQANARFPQHAPINSTYAFMVGSEETGIVVTLDYLMWAIAKAKRKGATPIDMVLSIENKWDAVEAMISAYSEMIDSANG</sequence>
<dbReference type="PROSITE" id="PS50104">
    <property type="entry name" value="TIR"/>
    <property type="match status" value="1"/>
</dbReference>
<organism evidence="2 3">
    <name type="scientific">Agitococcus lubricus</name>
    <dbReference type="NCBI Taxonomy" id="1077255"/>
    <lineage>
        <taxon>Bacteria</taxon>
        <taxon>Pseudomonadati</taxon>
        <taxon>Pseudomonadota</taxon>
        <taxon>Gammaproteobacteria</taxon>
        <taxon>Moraxellales</taxon>
        <taxon>Moraxellaceae</taxon>
        <taxon>Agitococcus</taxon>
    </lineage>
</organism>
<dbReference type="GO" id="GO:0007165">
    <property type="term" value="P:signal transduction"/>
    <property type="evidence" value="ECO:0007669"/>
    <property type="project" value="InterPro"/>
</dbReference>
<evidence type="ECO:0000259" key="1">
    <source>
        <dbReference type="PROSITE" id="PS50104"/>
    </source>
</evidence>
<dbReference type="RefSeq" id="WP_107866962.1">
    <property type="nucleotide sequence ID" value="NZ_QAON01000025.1"/>
</dbReference>
<keyword evidence="3" id="KW-1185">Reference proteome</keyword>